<dbReference type="InterPro" id="IPR050314">
    <property type="entry name" value="Glycosyl_Hydrlase_18"/>
</dbReference>
<evidence type="ECO:0000256" key="4">
    <source>
        <dbReference type="RuleBase" id="RU004453"/>
    </source>
</evidence>
<proteinExistence type="inferred from homology"/>
<dbReference type="Pfam" id="PF00704">
    <property type="entry name" value="Glyco_hydro_18"/>
    <property type="match status" value="1"/>
</dbReference>
<evidence type="ECO:0000313" key="7">
    <source>
        <dbReference type="EMBL" id="KAK6742393.1"/>
    </source>
</evidence>
<dbReference type="InterPro" id="IPR011583">
    <property type="entry name" value="Chitinase_II/V-like_cat"/>
</dbReference>
<dbReference type="Gene3D" id="3.10.50.10">
    <property type="match status" value="1"/>
</dbReference>
<dbReference type="Proteomes" id="UP001303046">
    <property type="component" value="Unassembled WGS sequence"/>
</dbReference>
<evidence type="ECO:0000259" key="6">
    <source>
        <dbReference type="PROSITE" id="PS51910"/>
    </source>
</evidence>
<evidence type="ECO:0000256" key="1">
    <source>
        <dbReference type="ARBA" id="ARBA00022801"/>
    </source>
</evidence>
<dbReference type="InterPro" id="IPR029070">
    <property type="entry name" value="Chitinase_insertion_sf"/>
</dbReference>
<dbReference type="SMART" id="SM00636">
    <property type="entry name" value="Glyco_18"/>
    <property type="match status" value="1"/>
</dbReference>
<keyword evidence="8" id="KW-1185">Reference proteome</keyword>
<reference evidence="7 8" key="1">
    <citation type="submission" date="2023-08" db="EMBL/GenBank/DDBJ databases">
        <title>A Necator americanus chromosomal reference genome.</title>
        <authorList>
            <person name="Ilik V."/>
            <person name="Petrzelkova K.J."/>
            <person name="Pardy F."/>
            <person name="Fuh T."/>
            <person name="Niatou-Singa F.S."/>
            <person name="Gouil Q."/>
            <person name="Baker L."/>
            <person name="Ritchie M.E."/>
            <person name="Jex A.R."/>
            <person name="Gazzola D."/>
            <person name="Li H."/>
            <person name="Toshio Fujiwara R."/>
            <person name="Zhan B."/>
            <person name="Aroian R.V."/>
            <person name="Pafco B."/>
            <person name="Schwarz E.M."/>
        </authorList>
    </citation>
    <scope>NUCLEOTIDE SEQUENCE [LARGE SCALE GENOMIC DNA]</scope>
    <source>
        <strain evidence="7 8">Aroian</strain>
        <tissue evidence="7">Whole animal</tissue>
    </source>
</reference>
<dbReference type="PANTHER" id="PTHR11177">
    <property type="entry name" value="CHITINASE"/>
    <property type="match status" value="1"/>
</dbReference>
<dbReference type="InterPro" id="IPR001579">
    <property type="entry name" value="Glyco_hydro_18_chit_AS"/>
</dbReference>
<evidence type="ECO:0000256" key="5">
    <source>
        <dbReference type="SAM" id="SignalP"/>
    </source>
</evidence>
<keyword evidence="1 3" id="KW-0378">Hydrolase</keyword>
<feature type="signal peptide" evidence="5">
    <location>
        <begin position="1"/>
        <end position="17"/>
    </location>
</feature>
<dbReference type="PANTHER" id="PTHR11177:SF317">
    <property type="entry name" value="CHITINASE 12-RELATED"/>
    <property type="match status" value="1"/>
</dbReference>
<feature type="chain" id="PRO_5045563015" description="GH18 domain-containing protein" evidence="5">
    <location>
        <begin position="18"/>
        <end position="362"/>
    </location>
</feature>
<evidence type="ECO:0000256" key="3">
    <source>
        <dbReference type="RuleBase" id="RU000489"/>
    </source>
</evidence>
<protein>
    <recommendedName>
        <fullName evidence="6">GH18 domain-containing protein</fullName>
    </recommendedName>
</protein>
<dbReference type="EMBL" id="JAVFWL010000003">
    <property type="protein sequence ID" value="KAK6742393.1"/>
    <property type="molecule type" value="Genomic_DNA"/>
</dbReference>
<gene>
    <name evidence="7" type="primary">Necator_chrIII.g10715</name>
    <name evidence="7" type="ORF">RB195_009950</name>
</gene>
<dbReference type="InterPro" id="IPR017853">
    <property type="entry name" value="GH"/>
</dbReference>
<evidence type="ECO:0000313" key="8">
    <source>
        <dbReference type="Proteomes" id="UP001303046"/>
    </source>
</evidence>
<dbReference type="Gene3D" id="3.20.20.80">
    <property type="entry name" value="Glycosidases"/>
    <property type="match status" value="1"/>
</dbReference>
<feature type="domain" description="GH18" evidence="6">
    <location>
        <begin position="19"/>
        <end position="362"/>
    </location>
</feature>
<keyword evidence="2 3" id="KW-0326">Glycosidase</keyword>
<dbReference type="PROSITE" id="PS01095">
    <property type="entry name" value="GH18_1"/>
    <property type="match status" value="1"/>
</dbReference>
<keyword evidence="5" id="KW-0732">Signal</keyword>
<sequence length="362" mass="41157">MMPSPQLVLLLAHAVTGNYLLTCYYNWNQPPLKDVDVSLCTHIILIGQLTLDELGQLQIPSDATSQEFSRLKKQRKDLKLLMCLTGSNRSFTKLVSSPDRISRLVSESSNYLKKFDFDGIDLDWEFPTWSSDAHKSDRARFPLLLKALREKYGASLLITLAVAGPPTITRVAYDVTSFNRYADLVQVMNYDYHIFSYFHPFVGFNAPLRKLKGELGDIGQMNSEAAMAMYRKLGLWANKTVFGIPTYGRGFRLVNWKINKPYAPATAAVNAYSNLEALCKLLVDRYHYTYVWNEQTASPYVYGVDKLWDSFEDTRSVKAKARYAKNLNIAGVMVYHIGSDDVYDTCGNGTYPLIRAIRQEIQ</sequence>
<dbReference type="PROSITE" id="PS51910">
    <property type="entry name" value="GH18_2"/>
    <property type="match status" value="1"/>
</dbReference>
<name>A0ABR1CVS0_NECAM</name>
<accession>A0ABR1CVS0</accession>
<dbReference type="SUPFAM" id="SSF54556">
    <property type="entry name" value="Chitinase insertion domain"/>
    <property type="match status" value="1"/>
</dbReference>
<comment type="similarity">
    <text evidence="4">Belongs to the glycosyl hydrolase 18 family.</text>
</comment>
<organism evidence="7 8">
    <name type="scientific">Necator americanus</name>
    <name type="common">Human hookworm</name>
    <dbReference type="NCBI Taxonomy" id="51031"/>
    <lineage>
        <taxon>Eukaryota</taxon>
        <taxon>Metazoa</taxon>
        <taxon>Ecdysozoa</taxon>
        <taxon>Nematoda</taxon>
        <taxon>Chromadorea</taxon>
        <taxon>Rhabditida</taxon>
        <taxon>Rhabditina</taxon>
        <taxon>Rhabditomorpha</taxon>
        <taxon>Strongyloidea</taxon>
        <taxon>Ancylostomatidae</taxon>
        <taxon>Bunostominae</taxon>
        <taxon>Necator</taxon>
    </lineage>
</organism>
<comment type="caution">
    <text evidence="7">The sequence shown here is derived from an EMBL/GenBank/DDBJ whole genome shotgun (WGS) entry which is preliminary data.</text>
</comment>
<dbReference type="InterPro" id="IPR001223">
    <property type="entry name" value="Glyco_hydro18_cat"/>
</dbReference>
<dbReference type="SUPFAM" id="SSF51445">
    <property type="entry name" value="(Trans)glycosidases"/>
    <property type="match status" value="1"/>
</dbReference>
<evidence type="ECO:0000256" key="2">
    <source>
        <dbReference type="ARBA" id="ARBA00023295"/>
    </source>
</evidence>